<evidence type="ECO:0000313" key="2">
    <source>
        <dbReference type="EMBL" id="PKI56944.1"/>
    </source>
</evidence>
<feature type="domain" description="EF-hand" evidence="1">
    <location>
        <begin position="12"/>
        <end position="47"/>
    </location>
</feature>
<sequence>FGESIRPAVPEMTKDEIHELFGLFDADGDGRSSREEFLTCLRKNPLLIVLFSPQLGQAHTSGNGETTSDDIV</sequence>
<dbReference type="InterPro" id="IPR002048">
    <property type="entry name" value="EF_hand_dom"/>
</dbReference>
<dbReference type="GO" id="GO:0005509">
    <property type="term" value="F:calcium ion binding"/>
    <property type="evidence" value="ECO:0007669"/>
    <property type="project" value="InterPro"/>
</dbReference>
<dbReference type="SUPFAM" id="SSF47473">
    <property type="entry name" value="EF-hand"/>
    <property type="match status" value="1"/>
</dbReference>
<dbReference type="STRING" id="22663.A0A2I0JKZ2"/>
<proteinExistence type="predicted"/>
<organism evidence="2 3">
    <name type="scientific">Punica granatum</name>
    <name type="common">Pomegranate</name>
    <dbReference type="NCBI Taxonomy" id="22663"/>
    <lineage>
        <taxon>Eukaryota</taxon>
        <taxon>Viridiplantae</taxon>
        <taxon>Streptophyta</taxon>
        <taxon>Embryophyta</taxon>
        <taxon>Tracheophyta</taxon>
        <taxon>Spermatophyta</taxon>
        <taxon>Magnoliopsida</taxon>
        <taxon>eudicotyledons</taxon>
        <taxon>Gunneridae</taxon>
        <taxon>Pentapetalae</taxon>
        <taxon>rosids</taxon>
        <taxon>malvids</taxon>
        <taxon>Myrtales</taxon>
        <taxon>Lythraceae</taxon>
        <taxon>Punica</taxon>
    </lineage>
</organism>
<accession>A0A2I0JKZ2</accession>
<keyword evidence="3" id="KW-1185">Reference proteome</keyword>
<dbReference type="PROSITE" id="PS50222">
    <property type="entry name" value="EF_HAND_2"/>
    <property type="match status" value="1"/>
</dbReference>
<gene>
    <name evidence="2" type="ORF">CRG98_022679</name>
</gene>
<protein>
    <recommendedName>
        <fullName evidence="1">EF-hand domain-containing protein</fullName>
    </recommendedName>
</protein>
<dbReference type="Proteomes" id="UP000233551">
    <property type="component" value="Unassembled WGS sequence"/>
</dbReference>
<dbReference type="InterPro" id="IPR011992">
    <property type="entry name" value="EF-hand-dom_pair"/>
</dbReference>
<evidence type="ECO:0000259" key="1">
    <source>
        <dbReference type="PROSITE" id="PS50222"/>
    </source>
</evidence>
<dbReference type="EMBL" id="PGOL01001553">
    <property type="protein sequence ID" value="PKI56944.1"/>
    <property type="molecule type" value="Genomic_DNA"/>
</dbReference>
<name>A0A2I0JKZ2_PUNGR</name>
<comment type="caution">
    <text evidence="2">The sequence shown here is derived from an EMBL/GenBank/DDBJ whole genome shotgun (WGS) entry which is preliminary data.</text>
</comment>
<reference evidence="2 3" key="1">
    <citation type="submission" date="2017-11" db="EMBL/GenBank/DDBJ databases">
        <title>De-novo sequencing of pomegranate (Punica granatum L.) genome.</title>
        <authorList>
            <person name="Akparov Z."/>
            <person name="Amiraslanov A."/>
            <person name="Hajiyeva S."/>
            <person name="Abbasov M."/>
            <person name="Kaur K."/>
            <person name="Hamwieh A."/>
            <person name="Solovyev V."/>
            <person name="Salamov A."/>
            <person name="Braich B."/>
            <person name="Kosarev P."/>
            <person name="Mahmoud A."/>
            <person name="Hajiyev E."/>
            <person name="Babayeva S."/>
            <person name="Izzatullayeva V."/>
            <person name="Mammadov A."/>
            <person name="Mammadov A."/>
            <person name="Sharifova S."/>
            <person name="Ojaghi J."/>
            <person name="Eynullazada K."/>
            <person name="Bayramov B."/>
            <person name="Abdulazimova A."/>
            <person name="Shahmuradov I."/>
        </authorList>
    </citation>
    <scope>NUCLEOTIDE SEQUENCE [LARGE SCALE GENOMIC DNA]</scope>
    <source>
        <strain evidence="3">cv. AG2017</strain>
        <tissue evidence="2">Leaf</tissue>
    </source>
</reference>
<feature type="non-terminal residue" evidence="2">
    <location>
        <position position="1"/>
    </location>
</feature>
<dbReference type="AlphaFoldDB" id="A0A2I0JKZ2"/>
<dbReference type="Gene3D" id="1.10.238.10">
    <property type="entry name" value="EF-hand"/>
    <property type="match status" value="1"/>
</dbReference>
<evidence type="ECO:0000313" key="3">
    <source>
        <dbReference type="Proteomes" id="UP000233551"/>
    </source>
</evidence>